<dbReference type="SUPFAM" id="SSF51735">
    <property type="entry name" value="NAD(P)-binding Rossmann-fold domains"/>
    <property type="match status" value="1"/>
</dbReference>
<protein>
    <submittedName>
        <fullName evidence="2">NADP-dependent oxidoreductase</fullName>
    </submittedName>
</protein>
<dbReference type="Proteomes" id="UP001499854">
    <property type="component" value="Unassembled WGS sequence"/>
</dbReference>
<dbReference type="SMART" id="SM00829">
    <property type="entry name" value="PKS_ER"/>
    <property type="match status" value="1"/>
</dbReference>
<dbReference type="Gene3D" id="3.90.180.10">
    <property type="entry name" value="Medium-chain alcohol dehydrogenases, catalytic domain"/>
    <property type="match status" value="1"/>
</dbReference>
<dbReference type="RefSeq" id="WP_344659274.1">
    <property type="nucleotide sequence ID" value="NZ_BAAAQM010000027.1"/>
</dbReference>
<keyword evidence="3" id="KW-1185">Reference proteome</keyword>
<proteinExistence type="predicted"/>
<dbReference type="InterPro" id="IPR020843">
    <property type="entry name" value="ER"/>
</dbReference>
<dbReference type="Gene3D" id="3.40.50.720">
    <property type="entry name" value="NAD(P)-binding Rossmann-like Domain"/>
    <property type="match status" value="1"/>
</dbReference>
<evidence type="ECO:0000259" key="1">
    <source>
        <dbReference type="SMART" id="SM00829"/>
    </source>
</evidence>
<dbReference type="InterPro" id="IPR036291">
    <property type="entry name" value="NAD(P)-bd_dom_sf"/>
</dbReference>
<dbReference type="InterPro" id="IPR013154">
    <property type="entry name" value="ADH-like_N"/>
</dbReference>
<sequence>MDDNVDSMRAVVADGYGPPEEYTVADGVPVPKPGPGQIQVRIAAAAVNPADVRLPSGEFGDAVPLTFPHVPGNDFAGTVTQVGSGVTAYRVGDEVFGVAVPRVLRGLAGKRPSVGTGSLAEYAVVEADTPMIAHRPGGLSAEDAAALATTGVTARAIMATAAVKPGERVLLVGATGGVGTVLLPLLAAAGAHVIATATPADAALMRELGATEVIGYQESEYPADVDVAINAVLPGDRLAAVAATLRPGGRLLGITFPAPTPETVGRDDVTLHLVFDMDAELGGMREVGEVAARGELRAVIGRRYRLEEGAQACVDFAREHTTGKLVVTVG</sequence>
<accession>A0ABN2S5C2</accession>
<dbReference type="Pfam" id="PF13602">
    <property type="entry name" value="ADH_zinc_N_2"/>
    <property type="match status" value="1"/>
</dbReference>
<reference evidence="2 3" key="1">
    <citation type="journal article" date="2019" name="Int. J. Syst. Evol. Microbiol.">
        <title>The Global Catalogue of Microorganisms (GCM) 10K type strain sequencing project: providing services to taxonomists for standard genome sequencing and annotation.</title>
        <authorList>
            <consortium name="The Broad Institute Genomics Platform"/>
            <consortium name="The Broad Institute Genome Sequencing Center for Infectious Disease"/>
            <person name="Wu L."/>
            <person name="Ma J."/>
        </authorList>
    </citation>
    <scope>NUCLEOTIDE SEQUENCE [LARGE SCALE GENOMIC DNA]</scope>
    <source>
        <strain evidence="2 3">JCM 16013</strain>
    </source>
</reference>
<gene>
    <name evidence="2" type="ORF">GCM10009838_47230</name>
</gene>
<dbReference type="PANTHER" id="PTHR44013">
    <property type="entry name" value="ZINC-TYPE ALCOHOL DEHYDROGENASE-LIKE PROTEIN C16A3.02C"/>
    <property type="match status" value="1"/>
</dbReference>
<dbReference type="InterPro" id="IPR052733">
    <property type="entry name" value="Chloroplast_QOR"/>
</dbReference>
<feature type="domain" description="Enoyl reductase (ER)" evidence="1">
    <location>
        <begin position="17"/>
        <end position="327"/>
    </location>
</feature>
<dbReference type="PANTHER" id="PTHR44013:SF1">
    <property type="entry name" value="ZINC-TYPE ALCOHOL DEHYDROGENASE-LIKE PROTEIN C16A3.02C"/>
    <property type="match status" value="1"/>
</dbReference>
<comment type="caution">
    <text evidence="2">The sequence shown here is derived from an EMBL/GenBank/DDBJ whole genome shotgun (WGS) entry which is preliminary data.</text>
</comment>
<organism evidence="2 3">
    <name type="scientific">Catenulispora subtropica</name>
    <dbReference type="NCBI Taxonomy" id="450798"/>
    <lineage>
        <taxon>Bacteria</taxon>
        <taxon>Bacillati</taxon>
        <taxon>Actinomycetota</taxon>
        <taxon>Actinomycetes</taxon>
        <taxon>Catenulisporales</taxon>
        <taxon>Catenulisporaceae</taxon>
        <taxon>Catenulispora</taxon>
    </lineage>
</organism>
<name>A0ABN2S5C2_9ACTN</name>
<dbReference type="SUPFAM" id="SSF50129">
    <property type="entry name" value="GroES-like"/>
    <property type="match status" value="1"/>
</dbReference>
<dbReference type="CDD" id="cd05289">
    <property type="entry name" value="MDR_like_2"/>
    <property type="match status" value="1"/>
</dbReference>
<dbReference type="EMBL" id="BAAAQM010000027">
    <property type="protein sequence ID" value="GAA1980607.1"/>
    <property type="molecule type" value="Genomic_DNA"/>
</dbReference>
<dbReference type="Pfam" id="PF08240">
    <property type="entry name" value="ADH_N"/>
    <property type="match status" value="1"/>
</dbReference>
<evidence type="ECO:0000313" key="2">
    <source>
        <dbReference type="EMBL" id="GAA1980607.1"/>
    </source>
</evidence>
<evidence type="ECO:0000313" key="3">
    <source>
        <dbReference type="Proteomes" id="UP001499854"/>
    </source>
</evidence>
<dbReference type="InterPro" id="IPR011032">
    <property type="entry name" value="GroES-like_sf"/>
</dbReference>